<organism evidence="1 2">
    <name type="scientific">Nocardia terpenica</name>
    <dbReference type="NCBI Taxonomy" id="455432"/>
    <lineage>
        <taxon>Bacteria</taxon>
        <taxon>Bacillati</taxon>
        <taxon>Actinomycetota</taxon>
        <taxon>Actinomycetes</taxon>
        <taxon>Mycobacteriales</taxon>
        <taxon>Nocardiaceae</taxon>
        <taxon>Nocardia</taxon>
    </lineage>
</organism>
<protein>
    <submittedName>
        <fullName evidence="1">Uncharacterized protein</fullName>
    </submittedName>
</protein>
<sequence length="75" mass="8227">MSTRVPAAQADIIAAATILDRLNVSVDDLPVSRRERPPAPTFTEYVPIVYPTATGLAQLINIVPQSTVHPQYRSR</sequence>
<accession>A0A164IX81</accession>
<dbReference type="EMBL" id="LWGR01000016">
    <property type="protein sequence ID" value="KZM69827.1"/>
    <property type="molecule type" value="Genomic_DNA"/>
</dbReference>
<name>A0A164IX81_9NOCA</name>
<comment type="caution">
    <text evidence="1">The sequence shown here is derived from an EMBL/GenBank/DDBJ whole genome shotgun (WGS) entry which is preliminary data.</text>
</comment>
<dbReference type="AlphaFoldDB" id="A0A164IX81"/>
<evidence type="ECO:0000313" key="1">
    <source>
        <dbReference type="EMBL" id="KZM69827.1"/>
    </source>
</evidence>
<dbReference type="Proteomes" id="UP000076512">
    <property type="component" value="Unassembled WGS sequence"/>
</dbReference>
<dbReference type="RefSeq" id="WP_067577842.1">
    <property type="nucleotide sequence ID" value="NZ_JABMCZ010000003.1"/>
</dbReference>
<proteinExistence type="predicted"/>
<keyword evidence="2" id="KW-1185">Reference proteome</keyword>
<gene>
    <name evidence="1" type="ORF">AWN90_04225</name>
</gene>
<evidence type="ECO:0000313" key="2">
    <source>
        <dbReference type="Proteomes" id="UP000076512"/>
    </source>
</evidence>
<reference evidence="1 2" key="1">
    <citation type="submission" date="2016-04" db="EMBL/GenBank/DDBJ databases">
        <authorList>
            <person name="Evans L.H."/>
            <person name="Alamgir A."/>
            <person name="Owens N."/>
            <person name="Weber N.D."/>
            <person name="Virtaneva K."/>
            <person name="Barbian K."/>
            <person name="Babar A."/>
            <person name="Rosenke K."/>
        </authorList>
    </citation>
    <scope>NUCLEOTIDE SEQUENCE [LARGE SCALE GENOMIC DNA]</scope>
    <source>
        <strain evidence="1 2">IFM 0406</strain>
    </source>
</reference>